<sequence length="524" mass="58774">MDCSSGWNLAHCEGIEQTLSFTSNRITHPADITGFGSSPIKRPQSNEQRSDQASQMLWTEFYKYLCSMAQTRTVPDLTPTFTKGKFLDHSPQCTLQSFENLETLLKRDEKKSDKLNYAEPSNAALDVNMDQSFSEKRHLIGEYQPPTDDCNAHVKRPMNAFMVWSRGQRRKMAQANPKMHNSEISKRLGAEWKHLSELEKRPFIDEAKRLRASHMKAHPDYKYRPRRKPKLLEKHEKYVYPLSSLQALPNPGALLSTLAPAWSASYNLAGLFRQQQQEKQQQQQQQQQCDCSTLSGLFQSTLTSTTPSEQSDDVIQCDSNSTASRYLHTIAEEMSSQDRDGNSANSSKCRAMPGDVKNEWMESQSPLSTHSYTSVNELVSGGSETSNPFTSASSFPSVFSPVKFNPFALPAQIPHPNELYHLLTTASHQTPYNMKTTEPNKLSGSEFVEQAYLPNNHTGVNTTETMPSLSTMLAARDASSRWFLEYAAAVAAATAAASSSNVFYPEKNSLAQYTMRGSVQPTDR</sequence>
<dbReference type="SUPFAM" id="SSF47095">
    <property type="entry name" value="HMG-box"/>
    <property type="match status" value="1"/>
</dbReference>
<dbReference type="FunFam" id="1.10.30.10:FF:000002">
    <property type="entry name" value="transcription factor Sox-2"/>
    <property type="match status" value="1"/>
</dbReference>
<evidence type="ECO:0000259" key="6">
    <source>
        <dbReference type="PROSITE" id="PS50118"/>
    </source>
</evidence>
<comment type="caution">
    <text evidence="7">The sequence shown here is derived from an EMBL/GenBank/DDBJ whole genome shotgun (WGS) entry which is preliminary data.</text>
</comment>
<dbReference type="PROSITE" id="PS50118">
    <property type="entry name" value="HMG_BOX_2"/>
    <property type="match status" value="1"/>
</dbReference>
<dbReference type="Pfam" id="PF00505">
    <property type="entry name" value="HMG_box"/>
    <property type="match status" value="1"/>
</dbReference>
<keyword evidence="2 4" id="KW-0238">DNA-binding</keyword>
<dbReference type="GO" id="GO:0000978">
    <property type="term" value="F:RNA polymerase II cis-regulatory region sequence-specific DNA binding"/>
    <property type="evidence" value="ECO:0007669"/>
    <property type="project" value="TreeGrafter"/>
</dbReference>
<reference evidence="7" key="1">
    <citation type="submission" date="2024-06" db="EMBL/GenBank/DDBJ databases">
        <authorList>
            <person name="Liu X."/>
            <person name="Lenzi L."/>
            <person name="Haldenby T S."/>
            <person name="Uol C."/>
        </authorList>
    </citation>
    <scope>NUCLEOTIDE SEQUENCE</scope>
</reference>
<dbReference type="InterPro" id="IPR050140">
    <property type="entry name" value="SRY-related_HMG-box_TF-like"/>
</dbReference>
<proteinExistence type="predicted"/>
<dbReference type="InterPro" id="IPR036910">
    <property type="entry name" value="HMG_box_dom_sf"/>
</dbReference>
<dbReference type="PANTHER" id="PTHR10270">
    <property type="entry name" value="SOX TRANSCRIPTION FACTOR"/>
    <property type="match status" value="1"/>
</dbReference>
<protein>
    <recommendedName>
        <fullName evidence="6">HMG box domain-containing protein</fullName>
    </recommendedName>
</protein>
<dbReference type="CDD" id="cd22028">
    <property type="entry name" value="HMG-box_SoxA_SoxB_SoxG"/>
    <property type="match status" value="1"/>
</dbReference>
<dbReference type="SMART" id="SM00398">
    <property type="entry name" value="HMG"/>
    <property type="match status" value="1"/>
</dbReference>
<evidence type="ECO:0000256" key="4">
    <source>
        <dbReference type="PROSITE-ProRule" id="PRU00267"/>
    </source>
</evidence>
<feature type="compositionally biased region" description="Polar residues" evidence="5">
    <location>
        <begin position="43"/>
        <end position="52"/>
    </location>
</feature>
<feature type="DNA-binding region" description="HMG box" evidence="4">
    <location>
        <begin position="154"/>
        <end position="222"/>
    </location>
</feature>
<dbReference type="InterPro" id="IPR009071">
    <property type="entry name" value="HMG_box_dom"/>
</dbReference>
<accession>A0AAV2TBR2</accession>
<dbReference type="AlphaFoldDB" id="A0AAV2TBR2"/>
<feature type="region of interest" description="Disordered" evidence="5">
    <location>
        <begin position="30"/>
        <end position="52"/>
    </location>
</feature>
<evidence type="ECO:0000256" key="5">
    <source>
        <dbReference type="SAM" id="MobiDB-lite"/>
    </source>
</evidence>
<dbReference type="GO" id="GO:0007420">
    <property type="term" value="P:brain development"/>
    <property type="evidence" value="ECO:0007669"/>
    <property type="project" value="TreeGrafter"/>
</dbReference>
<evidence type="ECO:0000313" key="7">
    <source>
        <dbReference type="EMBL" id="CAL5132862.1"/>
    </source>
</evidence>
<comment type="subcellular location">
    <subcellularLocation>
        <location evidence="1">Nucleus</location>
    </subcellularLocation>
</comment>
<dbReference type="Proteomes" id="UP001497525">
    <property type="component" value="Unassembled WGS sequence"/>
</dbReference>
<dbReference type="GO" id="GO:0005634">
    <property type="term" value="C:nucleus"/>
    <property type="evidence" value="ECO:0007669"/>
    <property type="project" value="UniProtKB-SubCell"/>
</dbReference>
<evidence type="ECO:0000256" key="2">
    <source>
        <dbReference type="ARBA" id="ARBA00023125"/>
    </source>
</evidence>
<dbReference type="EMBL" id="CAXLJL010000145">
    <property type="protein sequence ID" value="CAL5132862.1"/>
    <property type="molecule type" value="Genomic_DNA"/>
</dbReference>
<gene>
    <name evidence="7" type="ORF">CDAUBV1_LOCUS5695</name>
</gene>
<dbReference type="Gene3D" id="1.10.30.10">
    <property type="entry name" value="High mobility group box domain"/>
    <property type="match status" value="1"/>
</dbReference>
<name>A0AAV2TBR2_CALDB</name>
<keyword evidence="3 4" id="KW-0539">Nucleus</keyword>
<organism evidence="7 8">
    <name type="scientific">Calicophoron daubneyi</name>
    <name type="common">Rumen fluke</name>
    <name type="synonym">Paramphistomum daubneyi</name>
    <dbReference type="NCBI Taxonomy" id="300641"/>
    <lineage>
        <taxon>Eukaryota</taxon>
        <taxon>Metazoa</taxon>
        <taxon>Spiralia</taxon>
        <taxon>Lophotrochozoa</taxon>
        <taxon>Platyhelminthes</taxon>
        <taxon>Trematoda</taxon>
        <taxon>Digenea</taxon>
        <taxon>Plagiorchiida</taxon>
        <taxon>Pronocephalata</taxon>
        <taxon>Paramphistomoidea</taxon>
        <taxon>Paramphistomidae</taxon>
        <taxon>Calicophoron</taxon>
    </lineage>
</organism>
<evidence type="ECO:0000256" key="1">
    <source>
        <dbReference type="ARBA" id="ARBA00004123"/>
    </source>
</evidence>
<dbReference type="PANTHER" id="PTHR10270:SF324">
    <property type="entry name" value="SOX DOMAIN-CONTAINING PROTEIN DICHAETE-RELATED"/>
    <property type="match status" value="1"/>
</dbReference>
<evidence type="ECO:0000313" key="8">
    <source>
        <dbReference type="Proteomes" id="UP001497525"/>
    </source>
</evidence>
<dbReference type="GO" id="GO:0030182">
    <property type="term" value="P:neuron differentiation"/>
    <property type="evidence" value="ECO:0007669"/>
    <property type="project" value="TreeGrafter"/>
</dbReference>
<dbReference type="GO" id="GO:0001228">
    <property type="term" value="F:DNA-binding transcription activator activity, RNA polymerase II-specific"/>
    <property type="evidence" value="ECO:0007669"/>
    <property type="project" value="TreeGrafter"/>
</dbReference>
<dbReference type="GO" id="GO:0000122">
    <property type="term" value="P:negative regulation of transcription by RNA polymerase II"/>
    <property type="evidence" value="ECO:0007669"/>
    <property type="project" value="TreeGrafter"/>
</dbReference>
<evidence type="ECO:0000256" key="3">
    <source>
        <dbReference type="ARBA" id="ARBA00023242"/>
    </source>
</evidence>
<feature type="domain" description="HMG box" evidence="6">
    <location>
        <begin position="154"/>
        <end position="222"/>
    </location>
</feature>